<dbReference type="SMART" id="SM00855">
    <property type="entry name" value="PGAM"/>
    <property type="match status" value="1"/>
</dbReference>
<dbReference type="InterPro" id="IPR050275">
    <property type="entry name" value="PGM_Phosphatase"/>
</dbReference>
<dbReference type="Pfam" id="PF00300">
    <property type="entry name" value="His_Phos_1"/>
    <property type="match status" value="1"/>
</dbReference>
<evidence type="ECO:0000256" key="1">
    <source>
        <dbReference type="SAM" id="MobiDB-lite"/>
    </source>
</evidence>
<feature type="region of interest" description="Disordered" evidence="1">
    <location>
        <begin position="63"/>
        <end position="91"/>
    </location>
</feature>
<dbReference type="SUPFAM" id="SSF53254">
    <property type="entry name" value="Phosphoglycerate mutase-like"/>
    <property type="match status" value="1"/>
</dbReference>
<dbReference type="GO" id="GO:0016791">
    <property type="term" value="F:phosphatase activity"/>
    <property type="evidence" value="ECO:0007669"/>
    <property type="project" value="TreeGrafter"/>
</dbReference>
<proteinExistence type="predicted"/>
<dbReference type="PANTHER" id="PTHR48100:SF1">
    <property type="entry name" value="HISTIDINE PHOSPHATASE FAMILY PROTEIN-RELATED"/>
    <property type="match status" value="1"/>
</dbReference>
<protein>
    <recommendedName>
        <fullName evidence="4">Phosphoglycerate mutase</fullName>
    </recommendedName>
</protein>
<sequence length="338" mass="36750">MLYCSCGFSCGVKAALDRHLAKFAGTESEAEHGHSLPLPALPPRGVKSAPNLARSLDIDEDGAETDELQPTKPAKQPVPTPPRTCRESSGRQAMVGTLEAGDFKSLKSEVRLLLVRHAQSANKCRLPGQVAEADPGLTDYGLQQANALGHRLAKDFRSTKVSRVIFVSSPMRRCLLTMQPAVSLLQLTPENVLCHGGSYEFGCAGKAFVGSTAEEISTEYPEFKPVGFAPDNAWDYQGNTEKETEQECRARGVRLVEWLFATAAASGEFPHTIVLATHQTINDLICSILVDGSAERWRYGEIRYRLQTAGITEVLADPGKSRLGVQNDGTHLFALKNK</sequence>
<keyword evidence="3" id="KW-1185">Reference proteome</keyword>
<comment type="caution">
    <text evidence="2">The sequence shown here is derived from an EMBL/GenBank/DDBJ whole genome shotgun (WGS) entry which is preliminary data.</text>
</comment>
<feature type="region of interest" description="Disordered" evidence="1">
    <location>
        <begin position="27"/>
        <end position="49"/>
    </location>
</feature>
<gene>
    <name evidence="2" type="ORF">EVOR1521_LOCUS4668</name>
</gene>
<accession>A0AA36HWB2</accession>
<evidence type="ECO:0008006" key="4">
    <source>
        <dbReference type="Google" id="ProtNLM"/>
    </source>
</evidence>
<reference evidence="2" key="1">
    <citation type="submission" date="2023-08" db="EMBL/GenBank/DDBJ databases">
        <authorList>
            <person name="Chen Y."/>
            <person name="Shah S."/>
            <person name="Dougan E. K."/>
            <person name="Thang M."/>
            <person name="Chan C."/>
        </authorList>
    </citation>
    <scope>NUCLEOTIDE SEQUENCE</scope>
</reference>
<evidence type="ECO:0000313" key="3">
    <source>
        <dbReference type="Proteomes" id="UP001178507"/>
    </source>
</evidence>
<dbReference type="InterPro" id="IPR029033">
    <property type="entry name" value="His_PPase_superfam"/>
</dbReference>
<dbReference type="GO" id="GO:0005737">
    <property type="term" value="C:cytoplasm"/>
    <property type="evidence" value="ECO:0007669"/>
    <property type="project" value="TreeGrafter"/>
</dbReference>
<dbReference type="PANTHER" id="PTHR48100">
    <property type="entry name" value="BROAD-SPECIFICITY PHOSPHATASE YOR283W-RELATED"/>
    <property type="match status" value="1"/>
</dbReference>
<dbReference type="Proteomes" id="UP001178507">
    <property type="component" value="Unassembled WGS sequence"/>
</dbReference>
<dbReference type="Gene3D" id="3.40.50.1240">
    <property type="entry name" value="Phosphoglycerate mutase-like"/>
    <property type="match status" value="1"/>
</dbReference>
<name>A0AA36HWB2_9DINO</name>
<dbReference type="EMBL" id="CAUJNA010000317">
    <property type="protein sequence ID" value="CAJ1375378.1"/>
    <property type="molecule type" value="Genomic_DNA"/>
</dbReference>
<dbReference type="AlphaFoldDB" id="A0AA36HWB2"/>
<dbReference type="CDD" id="cd07067">
    <property type="entry name" value="HP_PGM_like"/>
    <property type="match status" value="1"/>
</dbReference>
<dbReference type="InterPro" id="IPR013078">
    <property type="entry name" value="His_Pase_superF_clade-1"/>
</dbReference>
<evidence type="ECO:0000313" key="2">
    <source>
        <dbReference type="EMBL" id="CAJ1375378.1"/>
    </source>
</evidence>
<organism evidence="2 3">
    <name type="scientific">Effrenium voratum</name>
    <dbReference type="NCBI Taxonomy" id="2562239"/>
    <lineage>
        <taxon>Eukaryota</taxon>
        <taxon>Sar</taxon>
        <taxon>Alveolata</taxon>
        <taxon>Dinophyceae</taxon>
        <taxon>Suessiales</taxon>
        <taxon>Symbiodiniaceae</taxon>
        <taxon>Effrenium</taxon>
    </lineage>
</organism>